<feature type="transmembrane region" description="Helical" evidence="1">
    <location>
        <begin position="101"/>
        <end position="119"/>
    </location>
</feature>
<name>A0A0D6B8Z4_RHOSU</name>
<dbReference type="PATRIC" id="fig|35806.4.peg.4528"/>
<organism evidence="3 4">
    <name type="scientific">Rhodovulum sulfidophilum</name>
    <name type="common">Rhodobacter sulfidophilus</name>
    <dbReference type="NCBI Taxonomy" id="35806"/>
    <lineage>
        <taxon>Bacteria</taxon>
        <taxon>Pseudomonadati</taxon>
        <taxon>Pseudomonadota</taxon>
        <taxon>Alphaproteobacteria</taxon>
        <taxon>Rhodobacterales</taxon>
        <taxon>Paracoccaceae</taxon>
        <taxon>Rhodovulum</taxon>
    </lineage>
</organism>
<dbReference type="KEGG" id="rsu:NHU_04423"/>
<geneLocation type="plasmid" evidence="4">
    <name>Plasmid1 DNA</name>
</geneLocation>
<keyword evidence="3" id="KW-0614">Plasmid</keyword>
<evidence type="ECO:0000259" key="2">
    <source>
        <dbReference type="Pfam" id="PF07331"/>
    </source>
</evidence>
<evidence type="ECO:0000313" key="3">
    <source>
        <dbReference type="EMBL" id="BAQ71536.1"/>
    </source>
</evidence>
<dbReference type="Pfam" id="PF07331">
    <property type="entry name" value="TctB"/>
    <property type="match status" value="1"/>
</dbReference>
<feature type="transmembrane region" description="Helical" evidence="1">
    <location>
        <begin position="131"/>
        <end position="149"/>
    </location>
</feature>
<evidence type="ECO:0000256" key="1">
    <source>
        <dbReference type="SAM" id="Phobius"/>
    </source>
</evidence>
<keyword evidence="1" id="KW-0812">Transmembrane</keyword>
<feature type="transmembrane region" description="Helical" evidence="1">
    <location>
        <begin position="72"/>
        <end position="95"/>
    </location>
</feature>
<sequence>MTGPRNGQILFALGLALANTVYGWQVLQMSRPFVAGEPGPAFLPALLCLALYGLLARVLISEFRTRRAEASGEAADTGLLPVLGQLFAIGATALFVIGFVWLGYVISAALYSFAIAFFFNVEDSGRWGRSVLVALPVAAGVTGFGWLFFDRLFGLTLPVWGF</sequence>
<dbReference type="Proteomes" id="UP000064912">
    <property type="component" value="Plasmid Plasmid1"/>
</dbReference>
<dbReference type="EMBL" id="AP014801">
    <property type="protein sequence ID" value="BAQ71536.1"/>
    <property type="molecule type" value="Genomic_DNA"/>
</dbReference>
<gene>
    <name evidence="3" type="ORF">NHU_04423</name>
</gene>
<keyword evidence="1" id="KW-1133">Transmembrane helix</keyword>
<reference evidence="3 4" key="1">
    <citation type="submission" date="2015-02" db="EMBL/GenBank/DDBJ databases">
        <title>Genome sequene of Rhodovulum sulfidophilum DSM 2351.</title>
        <authorList>
            <person name="Nagao N."/>
        </authorList>
    </citation>
    <scope>NUCLEOTIDE SEQUENCE [LARGE SCALE GENOMIC DNA]</scope>
    <source>
        <strain evidence="3 4">DSM 2351</strain>
        <plasmid evidence="4">Plasmid Plasmid1 DNA</plasmid>
    </source>
</reference>
<feature type="domain" description="DUF1468" evidence="2">
    <location>
        <begin position="11"/>
        <end position="158"/>
    </location>
</feature>
<evidence type="ECO:0000313" key="4">
    <source>
        <dbReference type="Proteomes" id="UP000064912"/>
    </source>
</evidence>
<dbReference type="InterPro" id="IPR009936">
    <property type="entry name" value="DUF1468"/>
</dbReference>
<protein>
    <recommendedName>
        <fullName evidence="2">DUF1468 domain-containing protein</fullName>
    </recommendedName>
</protein>
<dbReference type="AlphaFoldDB" id="A0A0D6B8Z4"/>
<keyword evidence="1" id="KW-0472">Membrane</keyword>
<proteinExistence type="predicted"/>
<dbReference type="eggNOG" id="ENOG5032ZWM">
    <property type="taxonomic scope" value="Bacteria"/>
</dbReference>
<accession>A0A0D6B8Z4</accession>
<feature type="transmembrane region" description="Helical" evidence="1">
    <location>
        <begin position="39"/>
        <end position="60"/>
    </location>
</feature>